<dbReference type="PANTHER" id="PTHR43157">
    <property type="entry name" value="PHOSPHATIDYLINOSITOL-GLYCAN BIOSYNTHESIS CLASS F PROTEIN-RELATED"/>
    <property type="match status" value="1"/>
</dbReference>
<dbReference type="PANTHER" id="PTHR43157:SF31">
    <property type="entry name" value="PHOSPHATIDYLINOSITOL-GLYCAN BIOSYNTHESIS CLASS F PROTEIN"/>
    <property type="match status" value="1"/>
</dbReference>
<dbReference type="Gene3D" id="3.40.50.720">
    <property type="entry name" value="NAD(P)-binding Rossmann-like Domain"/>
    <property type="match status" value="1"/>
</dbReference>
<dbReference type="InterPro" id="IPR002347">
    <property type="entry name" value="SDR_fam"/>
</dbReference>
<dbReference type="Pfam" id="PF00106">
    <property type="entry name" value="adh_short"/>
    <property type="match status" value="1"/>
</dbReference>
<protein>
    <submittedName>
        <fullName evidence="3">Uncharacterized protein</fullName>
    </submittedName>
</protein>
<evidence type="ECO:0000256" key="2">
    <source>
        <dbReference type="SAM" id="MobiDB-lite"/>
    </source>
</evidence>
<keyword evidence="1" id="KW-0560">Oxidoreductase</keyword>
<dbReference type="OrthoDB" id="191139at2759"/>
<gene>
    <name evidence="3" type="ORF">VSDG_02375</name>
</gene>
<evidence type="ECO:0000313" key="4">
    <source>
        <dbReference type="Proteomes" id="UP000284375"/>
    </source>
</evidence>
<dbReference type="CDD" id="cd05327">
    <property type="entry name" value="retinol-DH_like_SDR_c_like"/>
    <property type="match status" value="1"/>
</dbReference>
<dbReference type="PRINTS" id="PR00081">
    <property type="entry name" value="GDHRDH"/>
</dbReference>
<organism evidence="3 4">
    <name type="scientific">Cytospora chrysosperma</name>
    <name type="common">Cytospora canker fungus</name>
    <name type="synonym">Sphaeria chrysosperma</name>
    <dbReference type="NCBI Taxonomy" id="252740"/>
    <lineage>
        <taxon>Eukaryota</taxon>
        <taxon>Fungi</taxon>
        <taxon>Dikarya</taxon>
        <taxon>Ascomycota</taxon>
        <taxon>Pezizomycotina</taxon>
        <taxon>Sordariomycetes</taxon>
        <taxon>Sordariomycetidae</taxon>
        <taxon>Diaporthales</taxon>
        <taxon>Cytosporaceae</taxon>
        <taxon>Cytospora</taxon>
    </lineage>
</organism>
<dbReference type="AlphaFoldDB" id="A0A423WFD5"/>
<keyword evidence="4" id="KW-1185">Reference proteome</keyword>
<dbReference type="Proteomes" id="UP000284375">
    <property type="component" value="Unassembled WGS sequence"/>
</dbReference>
<proteinExistence type="predicted"/>
<name>A0A423WFD5_CYTCH</name>
<sequence length="335" mass="36593">MQSILQKATGFGPTPVQPTDLQGRVAIVTGGALGIGFEVSRALAHGGAKVIMINRKEEQGQEAIKTIKEETPGADVDWKECDLGSLKQVKDVFTSLRESLDRLDFLVLSAGINTNQYGEDADGIDRHFGVNYLGHYYVCNILWPLLRKTSKIPDAPAPRVVFEASEMHRAAPSNVHFASLQEINNPKLGPTELYARTKLAMILFVKYGLAGKVIKENSDSIYALSVHPGAVNTAMQQQWKDAYPGITGTLLTWAMLAIGRDVKQGSYSALWALTAPEIEEQNQNGWYFSDPAQPGKETEQASDPDLGTALWNLSEKIIKEKLGDGALVDWNSGGH</sequence>
<dbReference type="InterPro" id="IPR036291">
    <property type="entry name" value="NAD(P)-bd_dom_sf"/>
</dbReference>
<dbReference type="EMBL" id="LJZO01000005">
    <property type="protein sequence ID" value="ROW02144.1"/>
    <property type="molecule type" value="Genomic_DNA"/>
</dbReference>
<evidence type="ECO:0000313" key="3">
    <source>
        <dbReference type="EMBL" id="ROW02144.1"/>
    </source>
</evidence>
<comment type="caution">
    <text evidence="3">The sequence shown here is derived from an EMBL/GenBank/DDBJ whole genome shotgun (WGS) entry which is preliminary data.</text>
</comment>
<accession>A0A423WFD5</accession>
<evidence type="ECO:0000256" key="1">
    <source>
        <dbReference type="ARBA" id="ARBA00023002"/>
    </source>
</evidence>
<dbReference type="SUPFAM" id="SSF51735">
    <property type="entry name" value="NAD(P)-binding Rossmann-fold domains"/>
    <property type="match status" value="1"/>
</dbReference>
<reference evidence="3 4" key="1">
    <citation type="submission" date="2015-09" db="EMBL/GenBank/DDBJ databases">
        <title>Host preference determinants of Valsa canker pathogens revealed by comparative genomics.</title>
        <authorList>
            <person name="Yin Z."/>
            <person name="Huang L."/>
        </authorList>
    </citation>
    <scope>NUCLEOTIDE SEQUENCE [LARGE SCALE GENOMIC DNA]</scope>
    <source>
        <strain evidence="3 4">YSFL</strain>
    </source>
</reference>
<dbReference type="STRING" id="252740.A0A423WFD5"/>
<feature type="region of interest" description="Disordered" evidence="2">
    <location>
        <begin position="285"/>
        <end position="304"/>
    </location>
</feature>
<dbReference type="GO" id="GO:0016491">
    <property type="term" value="F:oxidoreductase activity"/>
    <property type="evidence" value="ECO:0007669"/>
    <property type="project" value="UniProtKB-KW"/>
</dbReference>